<comment type="similarity">
    <text evidence="1 4">Belongs to the transferase hexapeptide repeat family.</text>
</comment>
<dbReference type="Proteomes" id="UP000663923">
    <property type="component" value="Chromosome"/>
</dbReference>
<keyword evidence="3 4" id="KW-0012">Acyltransferase</keyword>
<evidence type="ECO:0000256" key="1">
    <source>
        <dbReference type="ARBA" id="ARBA00007274"/>
    </source>
</evidence>
<evidence type="ECO:0000313" key="5">
    <source>
        <dbReference type="EMBL" id="QTD54804.1"/>
    </source>
</evidence>
<evidence type="ECO:0000313" key="6">
    <source>
        <dbReference type="Proteomes" id="UP000663923"/>
    </source>
</evidence>
<name>A0ABX7SZU4_9SPHN</name>
<dbReference type="Gene3D" id="2.160.10.10">
    <property type="entry name" value="Hexapeptide repeat proteins"/>
    <property type="match status" value="1"/>
</dbReference>
<evidence type="ECO:0000256" key="4">
    <source>
        <dbReference type="PIRNR" id="PIRNR000441"/>
    </source>
</evidence>
<evidence type="ECO:0000256" key="2">
    <source>
        <dbReference type="ARBA" id="ARBA00022679"/>
    </source>
</evidence>
<evidence type="ECO:0000256" key="3">
    <source>
        <dbReference type="ARBA" id="ARBA00023315"/>
    </source>
</evidence>
<proteinExistence type="inferred from homology"/>
<dbReference type="PANTHER" id="PTHR42811">
    <property type="entry name" value="SERINE ACETYLTRANSFERASE"/>
    <property type="match status" value="1"/>
</dbReference>
<reference evidence="5 6" key="1">
    <citation type="submission" date="2021-03" db="EMBL/GenBank/DDBJ databases">
        <title>Complete genome of Parasphingorhabdus_sp.JHSY0214.</title>
        <authorList>
            <person name="Yoo J.H."/>
            <person name="Bae J.W."/>
        </authorList>
    </citation>
    <scope>NUCLEOTIDE SEQUENCE [LARGE SCALE GENOMIC DNA]</scope>
    <source>
        <strain evidence="5 6">JHSY0214</strain>
    </source>
</reference>
<protein>
    <recommendedName>
        <fullName evidence="4">Serine acetyltransferase</fullName>
        <ecNumber evidence="4">2.3.1.30</ecNumber>
    </recommendedName>
</protein>
<dbReference type="InterPro" id="IPR045304">
    <property type="entry name" value="LbH_SAT"/>
</dbReference>
<dbReference type="SUPFAM" id="SSF51161">
    <property type="entry name" value="Trimeric LpxA-like enzymes"/>
    <property type="match status" value="1"/>
</dbReference>
<dbReference type="InterPro" id="IPR001451">
    <property type="entry name" value="Hexapep"/>
</dbReference>
<comment type="catalytic activity">
    <reaction evidence="4">
        <text>L-serine + acetyl-CoA = O-acetyl-L-serine + CoA</text>
        <dbReference type="Rhea" id="RHEA:24560"/>
        <dbReference type="ChEBI" id="CHEBI:33384"/>
        <dbReference type="ChEBI" id="CHEBI:57287"/>
        <dbReference type="ChEBI" id="CHEBI:57288"/>
        <dbReference type="ChEBI" id="CHEBI:58340"/>
        <dbReference type="EC" id="2.3.1.30"/>
    </reaction>
</comment>
<dbReference type="RefSeq" id="WP_207986636.1">
    <property type="nucleotide sequence ID" value="NZ_CP071794.1"/>
</dbReference>
<dbReference type="EMBL" id="CP071794">
    <property type="protein sequence ID" value="QTD54804.1"/>
    <property type="molecule type" value="Genomic_DNA"/>
</dbReference>
<sequence>MALRNRDNDWRSDLERVDGARPMLKEQSLWAIKVYRYGRSVDRRNGGFRKWLGTKLYWLSFRFVETLFGISLPKEASVGPGLRIWHFGGIFINPGVVLGSGCTLRQGVTIGNRMDGGGVPHIGDNVEIGAYAQILGDIRIGNNCNIGASAVVLCDVPDGKTAVGNPAKII</sequence>
<gene>
    <name evidence="5" type="ORF">J4G78_11125</name>
</gene>
<dbReference type="CDD" id="cd03354">
    <property type="entry name" value="LbH_SAT"/>
    <property type="match status" value="1"/>
</dbReference>
<dbReference type="EC" id="2.3.1.30" evidence="4"/>
<keyword evidence="6" id="KW-1185">Reference proteome</keyword>
<dbReference type="InterPro" id="IPR011004">
    <property type="entry name" value="Trimer_LpxA-like_sf"/>
</dbReference>
<dbReference type="InterPro" id="IPR005881">
    <property type="entry name" value="Ser_O-AcTrfase"/>
</dbReference>
<dbReference type="PIRSF" id="PIRSF000441">
    <property type="entry name" value="CysE"/>
    <property type="match status" value="1"/>
</dbReference>
<accession>A0ABX7SZU4</accession>
<dbReference type="Pfam" id="PF00132">
    <property type="entry name" value="Hexapep"/>
    <property type="match status" value="1"/>
</dbReference>
<organism evidence="5 6">
    <name type="scientific">Parasphingorhabdus cellanae</name>
    <dbReference type="NCBI Taxonomy" id="2806553"/>
    <lineage>
        <taxon>Bacteria</taxon>
        <taxon>Pseudomonadati</taxon>
        <taxon>Pseudomonadota</taxon>
        <taxon>Alphaproteobacteria</taxon>
        <taxon>Sphingomonadales</taxon>
        <taxon>Sphingomonadaceae</taxon>
        <taxon>Parasphingorhabdus</taxon>
    </lineage>
</organism>
<keyword evidence="2 4" id="KW-0808">Transferase</keyword>